<comment type="caution">
    <text evidence="3">The sequence shown here is derived from an EMBL/GenBank/DDBJ whole genome shotgun (WGS) entry which is preliminary data.</text>
</comment>
<feature type="region of interest" description="Disordered" evidence="1">
    <location>
        <begin position="105"/>
        <end position="167"/>
    </location>
</feature>
<feature type="domain" description="DUF3848" evidence="2">
    <location>
        <begin position="6"/>
        <end position="99"/>
    </location>
</feature>
<evidence type="ECO:0000256" key="1">
    <source>
        <dbReference type="SAM" id="MobiDB-lite"/>
    </source>
</evidence>
<dbReference type="HOGENOM" id="CLU_1592058_0_0_9"/>
<dbReference type="AlphaFoldDB" id="N2ANY3"/>
<dbReference type="Pfam" id="PF12959">
    <property type="entry name" value="DUF3848"/>
    <property type="match status" value="1"/>
</dbReference>
<evidence type="ECO:0000313" key="4">
    <source>
        <dbReference type="Proteomes" id="UP000012589"/>
    </source>
</evidence>
<name>N2ANY3_9FIRM</name>
<dbReference type="eggNOG" id="COG4227">
    <property type="taxonomic scope" value="Bacteria"/>
</dbReference>
<protein>
    <recommendedName>
        <fullName evidence="2">DUF3848 domain-containing protein</fullName>
    </recommendedName>
</protein>
<feature type="compositionally biased region" description="Basic and acidic residues" evidence="1">
    <location>
        <begin position="156"/>
        <end position="167"/>
    </location>
</feature>
<dbReference type="Proteomes" id="UP000012589">
    <property type="component" value="Unassembled WGS sequence"/>
</dbReference>
<organism evidence="3 4">
    <name type="scientific">Eubacterium plexicaudatum ASF492</name>
    <dbReference type="NCBI Taxonomy" id="1235802"/>
    <lineage>
        <taxon>Bacteria</taxon>
        <taxon>Bacillati</taxon>
        <taxon>Bacillota</taxon>
        <taxon>Clostridia</taxon>
        <taxon>Eubacteriales</taxon>
        <taxon>Eubacteriaceae</taxon>
        <taxon>Eubacterium</taxon>
    </lineage>
</organism>
<proteinExistence type="predicted"/>
<evidence type="ECO:0000313" key="3">
    <source>
        <dbReference type="EMBL" id="EMZ26184.1"/>
    </source>
</evidence>
<dbReference type="STRING" id="1235802.C823_02680"/>
<reference evidence="3 4" key="1">
    <citation type="journal article" date="2014" name="Genome Announc.">
        <title>Draft genome sequences of the altered schaedler flora, a defined bacterial community from gnotobiotic mice.</title>
        <authorList>
            <person name="Wannemuehler M.J."/>
            <person name="Overstreet A.M."/>
            <person name="Ward D.V."/>
            <person name="Phillips G.J."/>
        </authorList>
    </citation>
    <scope>NUCLEOTIDE SEQUENCE [LARGE SCALE GENOMIC DNA]</scope>
    <source>
        <strain evidence="3 4">ASF492</strain>
    </source>
</reference>
<gene>
    <name evidence="3" type="ORF">C823_02680</name>
</gene>
<keyword evidence="4" id="KW-1185">Reference proteome</keyword>
<evidence type="ECO:0000259" key="2">
    <source>
        <dbReference type="Pfam" id="PF12959"/>
    </source>
</evidence>
<accession>N2ANY3</accession>
<dbReference type="PATRIC" id="fig|1235802.3.peg.2830"/>
<feature type="compositionally biased region" description="Basic and acidic residues" evidence="1">
    <location>
        <begin position="125"/>
        <end position="145"/>
    </location>
</feature>
<dbReference type="InterPro" id="IPR024380">
    <property type="entry name" value="DUF3848"/>
</dbReference>
<sequence length="167" mass="19174">MTNEEKNTALYEKVFAEQETYRKWLLDQPPEEILKHSYEYVVREDILLSLEYHDLTNAQAEALLKSPGPLADIFKEFEQRETDYMDTVFDTVVCRANAVIKAEARQQPAALPGTDNGMGHSQPLPKDKAKSRTDKKPRQSVRENLQKAAAKQAPSTEKKKKPEREVR</sequence>
<dbReference type="OrthoDB" id="9806961at2"/>
<dbReference type="EMBL" id="AQFT01000085">
    <property type="protein sequence ID" value="EMZ26184.1"/>
    <property type="molecule type" value="Genomic_DNA"/>
</dbReference>